<evidence type="ECO:0000313" key="1">
    <source>
        <dbReference type="EMBL" id="KAI3822258.1"/>
    </source>
</evidence>
<gene>
    <name evidence="1" type="ORF">L1987_09845</name>
</gene>
<name>A0ACB9JQS5_9ASTR</name>
<reference evidence="2" key="1">
    <citation type="journal article" date="2022" name="Mol. Ecol. Resour.">
        <title>The genomes of chicory, endive, great burdock and yacon provide insights into Asteraceae palaeo-polyploidization history and plant inulin production.</title>
        <authorList>
            <person name="Fan W."/>
            <person name="Wang S."/>
            <person name="Wang H."/>
            <person name="Wang A."/>
            <person name="Jiang F."/>
            <person name="Liu H."/>
            <person name="Zhao H."/>
            <person name="Xu D."/>
            <person name="Zhang Y."/>
        </authorList>
    </citation>
    <scope>NUCLEOTIDE SEQUENCE [LARGE SCALE GENOMIC DNA]</scope>
    <source>
        <strain evidence="2">cv. Yunnan</strain>
    </source>
</reference>
<evidence type="ECO:0000313" key="2">
    <source>
        <dbReference type="Proteomes" id="UP001056120"/>
    </source>
</evidence>
<keyword evidence="2" id="KW-1185">Reference proteome</keyword>
<organism evidence="1 2">
    <name type="scientific">Smallanthus sonchifolius</name>
    <dbReference type="NCBI Taxonomy" id="185202"/>
    <lineage>
        <taxon>Eukaryota</taxon>
        <taxon>Viridiplantae</taxon>
        <taxon>Streptophyta</taxon>
        <taxon>Embryophyta</taxon>
        <taxon>Tracheophyta</taxon>
        <taxon>Spermatophyta</taxon>
        <taxon>Magnoliopsida</taxon>
        <taxon>eudicotyledons</taxon>
        <taxon>Gunneridae</taxon>
        <taxon>Pentapetalae</taxon>
        <taxon>asterids</taxon>
        <taxon>campanulids</taxon>
        <taxon>Asterales</taxon>
        <taxon>Asteraceae</taxon>
        <taxon>Asteroideae</taxon>
        <taxon>Heliantheae alliance</taxon>
        <taxon>Millerieae</taxon>
        <taxon>Smallanthus</taxon>
    </lineage>
</organism>
<protein>
    <submittedName>
        <fullName evidence="1">Uncharacterized protein</fullName>
    </submittedName>
</protein>
<comment type="caution">
    <text evidence="1">The sequence shown here is derived from an EMBL/GenBank/DDBJ whole genome shotgun (WGS) entry which is preliminary data.</text>
</comment>
<reference evidence="1 2" key="2">
    <citation type="journal article" date="2022" name="Mol. Ecol. Resour.">
        <title>The genomes of chicory, endive, great burdock and yacon provide insights into Asteraceae paleo-polyploidization history and plant inulin production.</title>
        <authorList>
            <person name="Fan W."/>
            <person name="Wang S."/>
            <person name="Wang H."/>
            <person name="Wang A."/>
            <person name="Jiang F."/>
            <person name="Liu H."/>
            <person name="Zhao H."/>
            <person name="Xu D."/>
            <person name="Zhang Y."/>
        </authorList>
    </citation>
    <scope>NUCLEOTIDE SEQUENCE [LARGE SCALE GENOMIC DNA]</scope>
    <source>
        <strain evidence="2">cv. Yunnan</strain>
        <tissue evidence="1">Leaves</tissue>
    </source>
</reference>
<sequence>MNNVIRRSSQATDVKRKFTNRKGSRVPWQRIVMKGVMAMVMIIEFGDPVFKKHTNHRLLMVIYRGDEERTSGRDTGTEENEDHQFSSSSSFTNELFGSKESSVSSSSGLFNFISPILQSLFFSTYGSFRVGEEMYDEFRSKMQKKLSNMQNLEKDIKDMHKKLSNMQKYYFLDY</sequence>
<proteinExistence type="predicted"/>
<dbReference type="EMBL" id="CM042020">
    <property type="protein sequence ID" value="KAI3822258.1"/>
    <property type="molecule type" value="Genomic_DNA"/>
</dbReference>
<dbReference type="Proteomes" id="UP001056120">
    <property type="component" value="Linkage Group LG03"/>
</dbReference>
<accession>A0ACB9JQS5</accession>